<evidence type="ECO:0000256" key="9">
    <source>
        <dbReference type="ARBA" id="ARBA00032370"/>
    </source>
</evidence>
<gene>
    <name evidence="13" type="ORF">UFOPK2242_01035</name>
</gene>
<evidence type="ECO:0000256" key="3">
    <source>
        <dbReference type="ARBA" id="ARBA00022679"/>
    </source>
</evidence>
<evidence type="ECO:0000256" key="1">
    <source>
        <dbReference type="ARBA" id="ARBA00004141"/>
    </source>
</evidence>
<feature type="transmembrane region" description="Helical" evidence="12">
    <location>
        <begin position="101"/>
        <end position="123"/>
    </location>
</feature>
<dbReference type="EMBL" id="CAEZWM010000132">
    <property type="protein sequence ID" value="CAB4662199.1"/>
    <property type="molecule type" value="Genomic_DNA"/>
</dbReference>
<evidence type="ECO:0000256" key="6">
    <source>
        <dbReference type="ARBA" id="ARBA00022984"/>
    </source>
</evidence>
<feature type="transmembrane region" description="Helical" evidence="12">
    <location>
        <begin position="171"/>
        <end position="190"/>
    </location>
</feature>
<dbReference type="GO" id="GO:0032153">
    <property type="term" value="C:cell division site"/>
    <property type="evidence" value="ECO:0007669"/>
    <property type="project" value="TreeGrafter"/>
</dbReference>
<dbReference type="GO" id="GO:0015648">
    <property type="term" value="F:lipid-linked peptidoglycan transporter activity"/>
    <property type="evidence" value="ECO:0007669"/>
    <property type="project" value="TreeGrafter"/>
</dbReference>
<feature type="transmembrane region" description="Helical" evidence="12">
    <location>
        <begin position="330"/>
        <end position="354"/>
    </location>
</feature>
<keyword evidence="2" id="KW-0328">Glycosyltransferase</keyword>
<dbReference type="GO" id="GO:0009252">
    <property type="term" value="P:peptidoglycan biosynthetic process"/>
    <property type="evidence" value="ECO:0007669"/>
    <property type="project" value="UniProtKB-KW"/>
</dbReference>
<sequence length="409" mass="43395">MTSTTSKQSSKKKRRTPATTRKSLLLMKVKRNTLATQLSVLILFLCLIGTAMVMSASSVESLNEGSGAYAFVTKHLMNLTFGAVVFWLISRFDYRRWLGLGPILLIGAVAMLIAVLIPGLGITHSGARRWLGAGPLEFQPSEAVKFPLAIVLAGLLSAREKAGELRSIRRTLLPVGLMTISIAFLVVVEPDFDSTLVILGLVAGLLLLVGIPKTWLLGAAVGGAALTYYELSEPFRRARMFVFVDPWKDALGTGYQSIAGYTSLALGGWFGAGPGASTAKWGFLPVAYSDFVFAVIGEEFGVAGCLVVVCFFLAFGVIGFKIALRAPDRFGTLLAAGLTLTVLLQAVINIGMVVGIVPVSGLTLPFISYGGTSLVLMLSAAGILCNIAYQGRPRVVSTKATPKAKLSRG</sequence>
<keyword evidence="4 12" id="KW-0812">Transmembrane</keyword>
<evidence type="ECO:0000256" key="2">
    <source>
        <dbReference type="ARBA" id="ARBA00022676"/>
    </source>
</evidence>
<feature type="transmembrane region" description="Helical" evidence="12">
    <location>
        <begin position="250"/>
        <end position="271"/>
    </location>
</feature>
<feature type="transmembrane region" description="Helical" evidence="12">
    <location>
        <begin position="196"/>
        <end position="229"/>
    </location>
</feature>
<feature type="transmembrane region" description="Helical" evidence="12">
    <location>
        <begin position="366"/>
        <end position="389"/>
    </location>
</feature>
<dbReference type="InterPro" id="IPR001182">
    <property type="entry name" value="FtsW/RodA"/>
</dbReference>
<dbReference type="GO" id="GO:0051301">
    <property type="term" value="P:cell division"/>
    <property type="evidence" value="ECO:0007669"/>
    <property type="project" value="InterPro"/>
</dbReference>
<evidence type="ECO:0000256" key="10">
    <source>
        <dbReference type="ARBA" id="ARBA00044770"/>
    </source>
</evidence>
<dbReference type="GO" id="GO:0008360">
    <property type="term" value="P:regulation of cell shape"/>
    <property type="evidence" value="ECO:0007669"/>
    <property type="project" value="UniProtKB-KW"/>
</dbReference>
<dbReference type="Pfam" id="PF01098">
    <property type="entry name" value="FTSW_RODA_SPOVE"/>
    <property type="match status" value="1"/>
</dbReference>
<keyword evidence="5" id="KW-0133">Cell shape</keyword>
<feature type="transmembrane region" description="Helical" evidence="12">
    <location>
        <begin position="143"/>
        <end position="159"/>
    </location>
</feature>
<dbReference type="GO" id="GO:0008955">
    <property type="term" value="F:peptidoglycan glycosyltransferase activity"/>
    <property type="evidence" value="ECO:0007669"/>
    <property type="project" value="UniProtKB-EC"/>
</dbReference>
<name>A0A6J6LN58_9ZZZZ</name>
<feature type="transmembrane region" description="Helical" evidence="12">
    <location>
        <begin position="68"/>
        <end position="89"/>
    </location>
</feature>
<organism evidence="13">
    <name type="scientific">freshwater metagenome</name>
    <dbReference type="NCBI Taxonomy" id="449393"/>
    <lineage>
        <taxon>unclassified sequences</taxon>
        <taxon>metagenomes</taxon>
        <taxon>ecological metagenomes</taxon>
    </lineage>
</organism>
<evidence type="ECO:0000313" key="13">
    <source>
        <dbReference type="EMBL" id="CAB4662199.1"/>
    </source>
</evidence>
<evidence type="ECO:0000256" key="11">
    <source>
        <dbReference type="ARBA" id="ARBA00049902"/>
    </source>
</evidence>
<keyword evidence="6" id="KW-0573">Peptidoglycan synthesis</keyword>
<proteinExistence type="predicted"/>
<dbReference type="PROSITE" id="PS00428">
    <property type="entry name" value="FTSW_RODA_SPOVE"/>
    <property type="match status" value="1"/>
</dbReference>
<evidence type="ECO:0000256" key="7">
    <source>
        <dbReference type="ARBA" id="ARBA00022989"/>
    </source>
</evidence>
<comment type="subcellular location">
    <subcellularLocation>
        <location evidence="1">Membrane</location>
        <topology evidence="1">Multi-pass membrane protein</topology>
    </subcellularLocation>
</comment>
<keyword evidence="8 12" id="KW-0472">Membrane</keyword>
<accession>A0A6J6LN58</accession>
<dbReference type="PANTHER" id="PTHR30474">
    <property type="entry name" value="CELL CYCLE PROTEIN"/>
    <property type="match status" value="1"/>
</dbReference>
<evidence type="ECO:0000256" key="8">
    <source>
        <dbReference type="ARBA" id="ARBA00023136"/>
    </source>
</evidence>
<evidence type="ECO:0000256" key="5">
    <source>
        <dbReference type="ARBA" id="ARBA00022960"/>
    </source>
</evidence>
<dbReference type="InterPro" id="IPR018365">
    <property type="entry name" value="Cell_cycle_FtsW-rel_CS"/>
</dbReference>
<dbReference type="PANTHER" id="PTHR30474:SF2">
    <property type="entry name" value="PEPTIDOGLYCAN GLYCOSYLTRANSFERASE FTSW-RELATED"/>
    <property type="match status" value="1"/>
</dbReference>
<reference evidence="13" key="1">
    <citation type="submission" date="2020-05" db="EMBL/GenBank/DDBJ databases">
        <authorList>
            <person name="Chiriac C."/>
            <person name="Salcher M."/>
            <person name="Ghai R."/>
            <person name="Kavagutti S V."/>
        </authorList>
    </citation>
    <scope>NUCLEOTIDE SEQUENCE</scope>
</reference>
<keyword evidence="7 12" id="KW-1133">Transmembrane helix</keyword>
<dbReference type="GO" id="GO:0005886">
    <property type="term" value="C:plasma membrane"/>
    <property type="evidence" value="ECO:0007669"/>
    <property type="project" value="TreeGrafter"/>
</dbReference>
<evidence type="ECO:0000256" key="4">
    <source>
        <dbReference type="ARBA" id="ARBA00022692"/>
    </source>
</evidence>
<dbReference type="EC" id="2.4.99.28" evidence="10"/>
<keyword evidence="3" id="KW-0808">Transferase</keyword>
<comment type="catalytic activity">
    <reaction evidence="11">
        <text>[GlcNAc-(1-&gt;4)-Mur2Ac(oyl-L-Ala-gamma-D-Glu-L-Lys-D-Ala-D-Ala)](n)-di-trans,octa-cis-undecaprenyl diphosphate + beta-D-GlcNAc-(1-&gt;4)-Mur2Ac(oyl-L-Ala-gamma-D-Glu-L-Lys-D-Ala-D-Ala)-di-trans,octa-cis-undecaprenyl diphosphate = [GlcNAc-(1-&gt;4)-Mur2Ac(oyl-L-Ala-gamma-D-Glu-L-Lys-D-Ala-D-Ala)](n+1)-di-trans,octa-cis-undecaprenyl diphosphate + di-trans,octa-cis-undecaprenyl diphosphate + H(+)</text>
        <dbReference type="Rhea" id="RHEA:23708"/>
        <dbReference type="Rhea" id="RHEA-COMP:9602"/>
        <dbReference type="Rhea" id="RHEA-COMP:9603"/>
        <dbReference type="ChEBI" id="CHEBI:15378"/>
        <dbReference type="ChEBI" id="CHEBI:58405"/>
        <dbReference type="ChEBI" id="CHEBI:60033"/>
        <dbReference type="ChEBI" id="CHEBI:78435"/>
        <dbReference type="EC" id="2.4.99.28"/>
    </reaction>
</comment>
<evidence type="ECO:0000256" key="12">
    <source>
        <dbReference type="SAM" id="Phobius"/>
    </source>
</evidence>
<protein>
    <recommendedName>
        <fullName evidence="10">peptidoglycan glycosyltransferase</fullName>
        <ecNumber evidence="10">2.4.99.28</ecNumber>
    </recommendedName>
    <alternativeName>
        <fullName evidence="9">Peptidoglycan polymerase</fullName>
    </alternativeName>
</protein>
<feature type="transmembrane region" description="Helical" evidence="12">
    <location>
        <begin position="291"/>
        <end position="318"/>
    </location>
</feature>
<dbReference type="AlphaFoldDB" id="A0A6J6LN58"/>